<feature type="compositionally biased region" description="Basic residues" evidence="1">
    <location>
        <begin position="73"/>
        <end position="83"/>
    </location>
</feature>
<feature type="region of interest" description="Disordered" evidence="1">
    <location>
        <begin position="46"/>
        <end position="90"/>
    </location>
</feature>
<protein>
    <submittedName>
        <fullName evidence="2">NF1</fullName>
    </submittedName>
</protein>
<proteinExistence type="predicted"/>
<keyword evidence="3" id="KW-1185">Reference proteome</keyword>
<evidence type="ECO:0000256" key="1">
    <source>
        <dbReference type="SAM" id="MobiDB-lite"/>
    </source>
</evidence>
<sequence>MGAENLANCLEDMVENYLPGDDREFDLNNPYPSSLGISASLSLSNLGSPTGSASAAEAAAYRSRHGSQQSRRSSFHKKTRKHSGSFEGIM</sequence>
<accession>A0A7J7JGL3</accession>
<evidence type="ECO:0000313" key="3">
    <source>
        <dbReference type="Proteomes" id="UP000593567"/>
    </source>
</evidence>
<dbReference type="EMBL" id="VXIV02002489">
    <property type="protein sequence ID" value="KAF6025157.1"/>
    <property type="molecule type" value="Genomic_DNA"/>
</dbReference>
<evidence type="ECO:0000313" key="2">
    <source>
        <dbReference type="EMBL" id="KAF6025157.1"/>
    </source>
</evidence>
<dbReference type="Proteomes" id="UP000593567">
    <property type="component" value="Unassembled WGS sequence"/>
</dbReference>
<name>A0A7J7JGL3_BUGNE</name>
<gene>
    <name evidence="2" type="ORF">EB796_016534</name>
</gene>
<organism evidence="2 3">
    <name type="scientific">Bugula neritina</name>
    <name type="common">Brown bryozoan</name>
    <name type="synonym">Sertularia neritina</name>
    <dbReference type="NCBI Taxonomy" id="10212"/>
    <lineage>
        <taxon>Eukaryota</taxon>
        <taxon>Metazoa</taxon>
        <taxon>Spiralia</taxon>
        <taxon>Lophotrochozoa</taxon>
        <taxon>Bryozoa</taxon>
        <taxon>Gymnolaemata</taxon>
        <taxon>Cheilostomatida</taxon>
        <taxon>Flustrina</taxon>
        <taxon>Buguloidea</taxon>
        <taxon>Bugulidae</taxon>
        <taxon>Bugula</taxon>
    </lineage>
</organism>
<comment type="caution">
    <text evidence="2">The sequence shown here is derived from an EMBL/GenBank/DDBJ whole genome shotgun (WGS) entry which is preliminary data.</text>
</comment>
<reference evidence="2" key="1">
    <citation type="submission" date="2020-06" db="EMBL/GenBank/DDBJ databases">
        <title>Draft genome of Bugula neritina, a colonial animal packing powerful symbionts and potential medicines.</title>
        <authorList>
            <person name="Rayko M."/>
        </authorList>
    </citation>
    <scope>NUCLEOTIDE SEQUENCE [LARGE SCALE GENOMIC DNA]</scope>
    <source>
        <strain evidence="2">Kwan_BN1</strain>
    </source>
</reference>
<dbReference type="AlphaFoldDB" id="A0A7J7JGL3"/>
<feature type="compositionally biased region" description="Low complexity" evidence="1">
    <location>
        <begin position="46"/>
        <end position="72"/>
    </location>
</feature>